<dbReference type="PROSITE" id="PS51346">
    <property type="entry name" value="PROKAR_ZN_DEPEND_PLPC_2"/>
    <property type="match status" value="1"/>
</dbReference>
<dbReference type="Pfam" id="PF00882">
    <property type="entry name" value="Zn_dep_PLPC"/>
    <property type="match status" value="1"/>
</dbReference>
<dbReference type="OrthoDB" id="1677163at2"/>
<keyword evidence="5" id="KW-0732">Signal</keyword>
<evidence type="ECO:0000313" key="10">
    <source>
        <dbReference type="EMBL" id="AEG59143.1"/>
    </source>
</evidence>
<dbReference type="Gene3D" id="1.10.575.10">
    <property type="entry name" value="P1 Nuclease"/>
    <property type="match status" value="1"/>
</dbReference>
<protein>
    <recommendedName>
        <fullName evidence="2">Phospholipase C</fullName>
        <ecNumber evidence="1">3.1.4.3</ecNumber>
    </recommendedName>
    <alternativeName>
        <fullName evidence="8">Phosphatidylcholine cholinephosphohydrolase</fullName>
    </alternativeName>
</protein>
<keyword evidence="6" id="KW-0378">Hydrolase</keyword>
<evidence type="ECO:0000256" key="8">
    <source>
        <dbReference type="ARBA" id="ARBA00031285"/>
    </source>
</evidence>
<dbReference type="EMBL" id="CP002780">
    <property type="protein sequence ID" value="AEG59143.1"/>
    <property type="molecule type" value="Genomic_DNA"/>
</dbReference>
<dbReference type="EC" id="3.1.4.3" evidence="1"/>
<gene>
    <name evidence="10" type="ordered locus">Desru_0866</name>
</gene>
<proteinExistence type="predicted"/>
<evidence type="ECO:0000256" key="2">
    <source>
        <dbReference type="ARBA" id="ARBA00018391"/>
    </source>
</evidence>
<organism evidence="10 11">
    <name type="scientific">Desulforamulus ruminis (strain ATCC 23193 / DSM 2154 / NCIMB 8452 / DL)</name>
    <name type="common">Desulfotomaculum ruminis</name>
    <dbReference type="NCBI Taxonomy" id="696281"/>
    <lineage>
        <taxon>Bacteria</taxon>
        <taxon>Bacillati</taxon>
        <taxon>Bacillota</taxon>
        <taxon>Clostridia</taxon>
        <taxon>Eubacteriales</taxon>
        <taxon>Peptococcaceae</taxon>
        <taxon>Desulforamulus</taxon>
    </lineage>
</organism>
<name>F6DV77_DESRL</name>
<feature type="domain" description="Zn-dependent PLC" evidence="9">
    <location>
        <begin position="20"/>
        <end position="229"/>
    </location>
</feature>
<evidence type="ECO:0000256" key="7">
    <source>
        <dbReference type="ARBA" id="ARBA00022833"/>
    </source>
</evidence>
<evidence type="ECO:0000256" key="5">
    <source>
        <dbReference type="ARBA" id="ARBA00022729"/>
    </source>
</evidence>
<evidence type="ECO:0000313" key="11">
    <source>
        <dbReference type="Proteomes" id="UP000009234"/>
    </source>
</evidence>
<evidence type="ECO:0000256" key="6">
    <source>
        <dbReference type="ARBA" id="ARBA00022801"/>
    </source>
</evidence>
<dbReference type="STRING" id="696281.Desru_0866"/>
<dbReference type="KEGG" id="dru:Desru_0866"/>
<dbReference type="SMART" id="SM00770">
    <property type="entry name" value="Zn_dep_PLPC"/>
    <property type="match status" value="1"/>
</dbReference>
<dbReference type="CDD" id="cd11009">
    <property type="entry name" value="Zn_dep_PLPC"/>
    <property type="match status" value="1"/>
</dbReference>
<keyword evidence="4" id="KW-0479">Metal-binding</keyword>
<dbReference type="RefSeq" id="WP_013840914.1">
    <property type="nucleotide sequence ID" value="NC_015589.1"/>
</dbReference>
<keyword evidence="7" id="KW-0862">Zinc</keyword>
<evidence type="ECO:0000259" key="9">
    <source>
        <dbReference type="PROSITE" id="PS51346"/>
    </source>
</evidence>
<keyword evidence="3" id="KW-0964">Secreted</keyword>
<reference evidence="10 11" key="2">
    <citation type="journal article" date="2012" name="Stand. Genomic Sci.">
        <title>Complete genome sequence of the sulfate-reducing firmicute Desulfotomaculum ruminis type strain (DL(T)).</title>
        <authorList>
            <person name="Spring S."/>
            <person name="Visser M."/>
            <person name="Lu M."/>
            <person name="Copeland A."/>
            <person name="Lapidus A."/>
            <person name="Lucas S."/>
            <person name="Cheng J.F."/>
            <person name="Han C."/>
            <person name="Tapia R."/>
            <person name="Goodwin L.A."/>
            <person name="Pitluck S."/>
            <person name="Ivanova N."/>
            <person name="Land M."/>
            <person name="Hauser L."/>
            <person name="Larimer F."/>
            <person name="Rohde M."/>
            <person name="Goker M."/>
            <person name="Detter J.C."/>
            <person name="Kyrpides N.C."/>
            <person name="Woyke T."/>
            <person name="Schaap P.J."/>
            <person name="Plugge C.M."/>
            <person name="Muyzer G."/>
            <person name="Kuever J."/>
            <person name="Pereira I.A."/>
            <person name="Parshina S.N."/>
            <person name="Bernier-Latmani R."/>
            <person name="Stams A.J."/>
            <person name="Klenk H.P."/>
        </authorList>
    </citation>
    <scope>NUCLEOTIDE SEQUENCE [LARGE SCALE GENOMIC DNA]</scope>
    <source>
        <strain evidence="11">ATCC 23193 / DSM 2154 / NCIB 8452 / DL</strain>
    </source>
</reference>
<dbReference type="Proteomes" id="UP000009234">
    <property type="component" value="Chromosome"/>
</dbReference>
<evidence type="ECO:0000256" key="3">
    <source>
        <dbReference type="ARBA" id="ARBA00022525"/>
    </source>
</evidence>
<dbReference type="HOGENOM" id="CLU_100197_0_0_9"/>
<accession>F6DV77</accession>
<dbReference type="GO" id="GO:0008270">
    <property type="term" value="F:zinc ion binding"/>
    <property type="evidence" value="ECO:0007669"/>
    <property type="project" value="InterPro"/>
</dbReference>
<dbReference type="InterPro" id="IPR001531">
    <property type="entry name" value="Zn_PLipaseC"/>
</dbReference>
<sequence length="229" mass="26656">MTLTHATWNCAKVMLALTLPFQAVIPNQQRDTHHFCNRQAIEILKQDGFHKEAKLAHSYLYAMDRGSVWCDRGFKNISHYYDSREGTGLWRGPDASTECLQYFNRALKKWQRGYYKEAFFYLGAACHIVQDLCVPHHARGQVLGGHKFFEDRARDQYENYSLYSGGIYHLSDRPEDWVRKNASFSSDFLSQVTDNRPLSVIDETIQILLKRAQRTTAGFLQFSIHHMKI</sequence>
<evidence type="ECO:0000256" key="4">
    <source>
        <dbReference type="ARBA" id="ARBA00022723"/>
    </source>
</evidence>
<reference evidence="11" key="1">
    <citation type="submission" date="2011-05" db="EMBL/GenBank/DDBJ databases">
        <title>Complete sequence of Desulfotomaculum ruminis DSM 2154.</title>
        <authorList>
            <person name="Lucas S."/>
            <person name="Copeland A."/>
            <person name="Lapidus A."/>
            <person name="Cheng J.-F."/>
            <person name="Goodwin L."/>
            <person name="Pitluck S."/>
            <person name="Lu M."/>
            <person name="Detter J.C."/>
            <person name="Han C."/>
            <person name="Tapia R."/>
            <person name="Land M."/>
            <person name="Hauser L."/>
            <person name="Kyrpides N."/>
            <person name="Ivanova N."/>
            <person name="Mikhailova N."/>
            <person name="Pagani I."/>
            <person name="Stams A.J.M."/>
            <person name="Plugge C.M."/>
            <person name="Muyzer G."/>
            <person name="Kuever J."/>
            <person name="Parshina S.N."/>
            <person name="Ivanova A.E."/>
            <person name="Nazina T.N."/>
            <person name="Brambilla E."/>
            <person name="Spring S."/>
            <person name="Klenk H.-P."/>
            <person name="Woyke T."/>
        </authorList>
    </citation>
    <scope>NUCLEOTIDE SEQUENCE [LARGE SCALE GENOMIC DNA]</scope>
    <source>
        <strain evidence="11">ATCC 23193 / DSM 2154 / NCIB 8452 / DL</strain>
    </source>
</reference>
<dbReference type="GO" id="GO:0034480">
    <property type="term" value="F:phosphatidylcholine phospholipase C activity"/>
    <property type="evidence" value="ECO:0007669"/>
    <property type="project" value="UniProtKB-EC"/>
</dbReference>
<evidence type="ECO:0000256" key="1">
    <source>
        <dbReference type="ARBA" id="ARBA00012018"/>
    </source>
</evidence>
<keyword evidence="11" id="KW-1185">Reference proteome</keyword>
<dbReference type="InterPro" id="IPR029002">
    <property type="entry name" value="PLPC/GPLD1"/>
</dbReference>
<dbReference type="AlphaFoldDB" id="F6DV77"/>
<dbReference type="SUPFAM" id="SSF48537">
    <property type="entry name" value="Phospholipase C/P1 nuclease"/>
    <property type="match status" value="1"/>
</dbReference>
<dbReference type="eggNOG" id="ENOG5032CXY">
    <property type="taxonomic scope" value="Bacteria"/>
</dbReference>
<dbReference type="InterPro" id="IPR008947">
    <property type="entry name" value="PLipase_C/P1_nuclease_dom_sf"/>
</dbReference>